<organism evidence="1 2">
    <name type="scientific">Leucogyrophana mollusca</name>
    <dbReference type="NCBI Taxonomy" id="85980"/>
    <lineage>
        <taxon>Eukaryota</taxon>
        <taxon>Fungi</taxon>
        <taxon>Dikarya</taxon>
        <taxon>Basidiomycota</taxon>
        <taxon>Agaricomycotina</taxon>
        <taxon>Agaricomycetes</taxon>
        <taxon>Agaricomycetidae</taxon>
        <taxon>Boletales</taxon>
        <taxon>Boletales incertae sedis</taxon>
        <taxon>Leucogyrophana</taxon>
    </lineage>
</organism>
<sequence>MLVQSGCSQSSVGPIIQKVCLMIGIPATRCMSERTVQRAILEAGVAAKPQLAHEICGTKSLTISSDGTSNRHIDYVSRHIALKVPSYSDGTPKIVNRLLGVESAKNHTSETQLEGLKKVVDDMSNLYEASPLSKRHGNVLTPLTFTRKAKGMSGDHSADQKKLFTLFLGWKHDNLLVELGEDAIVEPRLADLVAAARSKVLVEMMDEAGGMDAWHELSVSEQESREAAKKFDLVRVLGQGVYSVLTEEQKRELDFCVRGGCCMHKELNSVKRGNTAMMSHWAEIRVEPPVLLANRDNSVTLQNTQSSRPDHDGTLTAAEQRALNVSARGGVKVCSLAGAIFNHKDDKKGQQDTYRWYMERARRDSTTRNSDSPHPRHSFLTTFPDTSNTRYHSYVDAAVVILMEYDFILEFMEWVRLLKEKSVLNHMEKNLVTGLLCWKTMTENSVLVFYGVAITYPYAAAVRGPGTENLNVLELGGLHERVISHIHCIINNPDLLISSHASYKDGTLDGKPWRKPEALAAVHRYAEKMPYLREMLLAFFKGTVPVWGRFTEEYAVGGTIYQATPKERDAAWMPSTNDANEGSLGTFRLHARHKPRTSMHQYNALAQVRRNDTEAFMETTYTEQDEHFGMKVARAMDSAGLEKQRRNEIIEHHESEVLSKRRRIERRNELAAKHAEKLSSANLVLLDEDGLMKLTKDQLGIQLDLHRERDPSVPKKGSRSKAQLVAAVLAAIVSMPRIPDVTDCISLQQDAGNRCDEFDEGDSGDET</sequence>
<name>A0ACB8AWL1_9AGAM</name>
<dbReference type="EMBL" id="MU266988">
    <property type="protein sequence ID" value="KAH7917630.1"/>
    <property type="molecule type" value="Genomic_DNA"/>
</dbReference>
<gene>
    <name evidence="1" type="ORF">BV22DRAFT_1026042</name>
</gene>
<evidence type="ECO:0000313" key="1">
    <source>
        <dbReference type="EMBL" id="KAH7917630.1"/>
    </source>
</evidence>
<proteinExistence type="predicted"/>
<dbReference type="Proteomes" id="UP000790709">
    <property type="component" value="Unassembled WGS sequence"/>
</dbReference>
<keyword evidence="2" id="KW-1185">Reference proteome</keyword>
<protein>
    <submittedName>
        <fullName evidence="1">Uncharacterized protein</fullName>
    </submittedName>
</protein>
<evidence type="ECO:0000313" key="2">
    <source>
        <dbReference type="Proteomes" id="UP000790709"/>
    </source>
</evidence>
<reference evidence="1" key="1">
    <citation type="journal article" date="2021" name="New Phytol.">
        <title>Evolutionary innovations through gain and loss of genes in the ectomycorrhizal Boletales.</title>
        <authorList>
            <person name="Wu G."/>
            <person name="Miyauchi S."/>
            <person name="Morin E."/>
            <person name="Kuo A."/>
            <person name="Drula E."/>
            <person name="Varga T."/>
            <person name="Kohler A."/>
            <person name="Feng B."/>
            <person name="Cao Y."/>
            <person name="Lipzen A."/>
            <person name="Daum C."/>
            <person name="Hundley H."/>
            <person name="Pangilinan J."/>
            <person name="Johnson J."/>
            <person name="Barry K."/>
            <person name="LaButti K."/>
            <person name="Ng V."/>
            <person name="Ahrendt S."/>
            <person name="Min B."/>
            <person name="Choi I.G."/>
            <person name="Park H."/>
            <person name="Plett J.M."/>
            <person name="Magnuson J."/>
            <person name="Spatafora J.W."/>
            <person name="Nagy L.G."/>
            <person name="Henrissat B."/>
            <person name="Grigoriev I.V."/>
            <person name="Yang Z.L."/>
            <person name="Xu J."/>
            <person name="Martin F.M."/>
        </authorList>
    </citation>
    <scope>NUCLEOTIDE SEQUENCE</scope>
    <source>
        <strain evidence="1">KUC20120723A-06</strain>
    </source>
</reference>
<accession>A0ACB8AWL1</accession>
<comment type="caution">
    <text evidence="1">The sequence shown here is derived from an EMBL/GenBank/DDBJ whole genome shotgun (WGS) entry which is preliminary data.</text>
</comment>